<dbReference type="Proteomes" id="UP000625711">
    <property type="component" value="Unassembled WGS sequence"/>
</dbReference>
<evidence type="ECO:0000313" key="1">
    <source>
        <dbReference type="EMBL" id="KAF7266219.1"/>
    </source>
</evidence>
<name>A0A834M5U6_RHYFE</name>
<proteinExistence type="predicted"/>
<dbReference type="AlphaFoldDB" id="A0A834M5U6"/>
<comment type="caution">
    <text evidence="1">The sequence shown here is derived from an EMBL/GenBank/DDBJ whole genome shotgun (WGS) entry which is preliminary data.</text>
</comment>
<keyword evidence="2" id="KW-1185">Reference proteome</keyword>
<reference evidence="1" key="1">
    <citation type="submission" date="2020-08" db="EMBL/GenBank/DDBJ databases">
        <title>Genome sequencing and assembly of the red palm weevil Rhynchophorus ferrugineus.</title>
        <authorList>
            <person name="Dias G.B."/>
            <person name="Bergman C.M."/>
            <person name="Manee M."/>
        </authorList>
    </citation>
    <scope>NUCLEOTIDE SEQUENCE</scope>
    <source>
        <strain evidence="1">AA-2017</strain>
        <tissue evidence="1">Whole larva</tissue>
    </source>
</reference>
<accession>A0A834M5U6</accession>
<organism evidence="1 2">
    <name type="scientific">Rhynchophorus ferrugineus</name>
    <name type="common">Red palm weevil</name>
    <name type="synonym">Curculio ferrugineus</name>
    <dbReference type="NCBI Taxonomy" id="354439"/>
    <lineage>
        <taxon>Eukaryota</taxon>
        <taxon>Metazoa</taxon>
        <taxon>Ecdysozoa</taxon>
        <taxon>Arthropoda</taxon>
        <taxon>Hexapoda</taxon>
        <taxon>Insecta</taxon>
        <taxon>Pterygota</taxon>
        <taxon>Neoptera</taxon>
        <taxon>Endopterygota</taxon>
        <taxon>Coleoptera</taxon>
        <taxon>Polyphaga</taxon>
        <taxon>Cucujiformia</taxon>
        <taxon>Curculionidae</taxon>
        <taxon>Dryophthorinae</taxon>
        <taxon>Rhynchophorus</taxon>
    </lineage>
</organism>
<dbReference type="EMBL" id="JAACXV010014552">
    <property type="protein sequence ID" value="KAF7266219.1"/>
    <property type="molecule type" value="Genomic_DNA"/>
</dbReference>
<evidence type="ECO:0000313" key="2">
    <source>
        <dbReference type="Proteomes" id="UP000625711"/>
    </source>
</evidence>
<sequence length="67" mass="7268">MDAVRQQAYLACENDRHQLVTLHRCGIAVTSEYLRAKKTSVNTQFRSAFGKTCLAGGIVAEPVGKSA</sequence>
<protein>
    <submittedName>
        <fullName evidence="1">Uncharacterized protein</fullName>
    </submittedName>
</protein>
<gene>
    <name evidence="1" type="ORF">GWI33_020434</name>
</gene>